<protein>
    <submittedName>
        <fullName evidence="1">Competence transcription factor</fullName>
    </submittedName>
</protein>
<name>A0ABR5AW66_BACBA</name>
<sequence length="160" mass="18565">MKKVENYEISLNTMALIEEFHLEYNTIIYDVNGVYCTNQTVKSLLEDACMKRLSTYEGRLKSVRKLLNYSRKTPLLICPQTQLCAFPLASPQKYGCPWIFAHHVLSRRKINKDQLAVTFHNGASLSFNCSLGVFEKQLGRTANCLHYYQRMMSRTKQLEN</sequence>
<proteinExistence type="predicted"/>
<dbReference type="Proteomes" id="UP000031982">
    <property type="component" value="Unassembled WGS sequence"/>
</dbReference>
<evidence type="ECO:0000313" key="1">
    <source>
        <dbReference type="EMBL" id="KIL78616.1"/>
    </source>
</evidence>
<gene>
    <name evidence="1" type="ORF">SD77_4296</name>
</gene>
<reference evidence="1 2" key="1">
    <citation type="submission" date="2015-01" db="EMBL/GenBank/DDBJ databases">
        <title>Genome Assembly of Bacillus badius MTCC 1458.</title>
        <authorList>
            <person name="Verma A."/>
            <person name="Khatri I."/>
            <person name="Mual P."/>
            <person name="Subramanian S."/>
            <person name="Krishnamurthi S."/>
        </authorList>
    </citation>
    <scope>NUCLEOTIDE SEQUENCE [LARGE SCALE GENOMIC DNA]</scope>
    <source>
        <strain evidence="1 2">MTCC 1458</strain>
    </source>
</reference>
<dbReference type="RefSeq" id="WP_052474989.1">
    <property type="nucleotide sequence ID" value="NZ_JARTHD010000011.1"/>
</dbReference>
<keyword evidence="2" id="KW-1185">Reference proteome</keyword>
<dbReference type="EMBL" id="JXLP01000009">
    <property type="protein sequence ID" value="KIL78616.1"/>
    <property type="molecule type" value="Genomic_DNA"/>
</dbReference>
<accession>A0ABR5AW66</accession>
<dbReference type="Pfam" id="PF06338">
    <property type="entry name" value="ComK"/>
    <property type="match status" value="1"/>
</dbReference>
<comment type="caution">
    <text evidence="1">The sequence shown here is derived from an EMBL/GenBank/DDBJ whole genome shotgun (WGS) entry which is preliminary data.</text>
</comment>
<dbReference type="InterPro" id="IPR010461">
    <property type="entry name" value="ComK"/>
</dbReference>
<organism evidence="1 2">
    <name type="scientific">Bacillus badius</name>
    <dbReference type="NCBI Taxonomy" id="1455"/>
    <lineage>
        <taxon>Bacteria</taxon>
        <taxon>Bacillati</taxon>
        <taxon>Bacillota</taxon>
        <taxon>Bacilli</taxon>
        <taxon>Bacillales</taxon>
        <taxon>Bacillaceae</taxon>
        <taxon>Pseudobacillus</taxon>
    </lineage>
</organism>
<evidence type="ECO:0000313" key="2">
    <source>
        <dbReference type="Proteomes" id="UP000031982"/>
    </source>
</evidence>